<protein>
    <submittedName>
        <fullName evidence="3">Uncharacterized protein</fullName>
    </submittedName>
</protein>
<keyword evidence="4" id="KW-1185">Reference proteome</keyword>
<keyword evidence="2" id="KW-0472">Membrane</keyword>
<dbReference type="HOGENOM" id="CLU_969024_0_0_11"/>
<accession>A0A066YVX2</accession>
<name>A0A066YVX2_9ACTN</name>
<dbReference type="PATRIC" id="fig|1348663.4.peg.6043"/>
<evidence type="ECO:0000313" key="3">
    <source>
        <dbReference type="EMBL" id="KDN82090.1"/>
    </source>
</evidence>
<feature type="region of interest" description="Disordered" evidence="1">
    <location>
        <begin position="161"/>
        <end position="180"/>
    </location>
</feature>
<feature type="compositionally biased region" description="Low complexity" evidence="1">
    <location>
        <begin position="244"/>
        <end position="260"/>
    </location>
</feature>
<dbReference type="RefSeq" id="WP_035867942.1">
    <property type="nucleotide sequence ID" value="NZ_KK853997.1"/>
</dbReference>
<organism evidence="3 4">
    <name type="scientific">Kitasatospora cheerisanensis KCTC 2395</name>
    <dbReference type="NCBI Taxonomy" id="1348663"/>
    <lineage>
        <taxon>Bacteria</taxon>
        <taxon>Bacillati</taxon>
        <taxon>Actinomycetota</taxon>
        <taxon>Actinomycetes</taxon>
        <taxon>Kitasatosporales</taxon>
        <taxon>Streptomycetaceae</taxon>
        <taxon>Kitasatospora</taxon>
    </lineage>
</organism>
<reference evidence="3 4" key="1">
    <citation type="submission" date="2014-05" db="EMBL/GenBank/DDBJ databases">
        <title>Draft Genome Sequence of Kitasatospora cheerisanensis KCTC 2395.</title>
        <authorList>
            <person name="Nam D.H."/>
        </authorList>
    </citation>
    <scope>NUCLEOTIDE SEQUENCE [LARGE SCALE GENOMIC DNA]</scope>
    <source>
        <strain evidence="3 4">KCTC 2395</strain>
    </source>
</reference>
<comment type="caution">
    <text evidence="3">The sequence shown here is derived from an EMBL/GenBank/DDBJ whole genome shotgun (WGS) entry which is preliminary data.</text>
</comment>
<sequence length="287" mass="29934">MTSEEDFTRALRDSADFAPAPPTELFALAAERRGRTRVRRRRTLGASAVALVAATGCALALLPGHTPAPVRTTPAAPVVDGVFMSTTLRSLLPADGRVTDPAGTEVSLVTPGQAPMAWLDYDDGHGSARVLLAVDRLATPLSDGTPALQCPDTLAEPTTTCRRTTRPDGSRLTTSTKAPRWDGDDRAWSVTYAAPDGRAVTVHQVTSATPGHPARETPPLTEAQLQDVAASDAWRPAYAVLPAATVPPAAPVAGRPSSPRCAPPCPPASPSTRAPRPRTPPAACTEP</sequence>
<proteinExistence type="predicted"/>
<dbReference type="AlphaFoldDB" id="A0A066YVX2"/>
<evidence type="ECO:0000256" key="2">
    <source>
        <dbReference type="SAM" id="Phobius"/>
    </source>
</evidence>
<dbReference type="eggNOG" id="ENOG5030QBP">
    <property type="taxonomic scope" value="Bacteria"/>
</dbReference>
<feature type="transmembrane region" description="Helical" evidence="2">
    <location>
        <begin position="43"/>
        <end position="62"/>
    </location>
</feature>
<evidence type="ECO:0000256" key="1">
    <source>
        <dbReference type="SAM" id="MobiDB-lite"/>
    </source>
</evidence>
<keyword evidence="2" id="KW-0812">Transmembrane</keyword>
<dbReference type="Proteomes" id="UP000027178">
    <property type="component" value="Unassembled WGS sequence"/>
</dbReference>
<feature type="region of interest" description="Disordered" evidence="1">
    <location>
        <begin position="244"/>
        <end position="287"/>
    </location>
</feature>
<gene>
    <name evidence="3" type="ORF">KCH_62440</name>
</gene>
<keyword evidence="2" id="KW-1133">Transmembrane helix</keyword>
<dbReference type="OrthoDB" id="3871806at2"/>
<evidence type="ECO:0000313" key="4">
    <source>
        <dbReference type="Proteomes" id="UP000027178"/>
    </source>
</evidence>
<dbReference type="EMBL" id="JNBY01000126">
    <property type="protein sequence ID" value="KDN82090.1"/>
    <property type="molecule type" value="Genomic_DNA"/>
</dbReference>